<keyword evidence="8 10" id="KW-0131">Cell cycle</keyword>
<reference evidence="15 16" key="1">
    <citation type="journal article" date="2010" name="Stand. Genomic Sci.">
        <title>Complete genome sequence of Arcanobacterium haemolyticum type strain (11018).</title>
        <authorList>
            <person name="Yasawong M."/>
            <person name="Teshima H."/>
            <person name="Lapidus A."/>
            <person name="Nolan M."/>
            <person name="Lucas S."/>
            <person name="Glavina Del Rio T."/>
            <person name="Tice H."/>
            <person name="Cheng J."/>
            <person name="Bruce D."/>
            <person name="Detter C."/>
            <person name="Tapia R."/>
            <person name="Han C."/>
            <person name="Goodwin L."/>
            <person name="Pitluck S."/>
            <person name="Liolios K."/>
            <person name="Ivanova N."/>
            <person name="Mavromatis K."/>
            <person name="Mikhailova N."/>
            <person name="Pati A."/>
            <person name="Chen A."/>
            <person name="Palaniappan K."/>
            <person name="Land M."/>
            <person name="Hauser L."/>
            <person name="Chang Y."/>
            <person name="Jeffries C."/>
            <person name="Rohde M."/>
            <person name="Sikorski J."/>
            <person name="Pukall R."/>
            <person name="Goker M."/>
            <person name="Woyke T."/>
            <person name="Bristow J."/>
            <person name="Eisen J."/>
            <person name="Markowitz V."/>
            <person name="Hugenholtz P."/>
            <person name="Kyrpides N."/>
            <person name="Klenk H."/>
        </authorList>
    </citation>
    <scope>NUCLEOTIDE SEQUENCE [LARGE SCALE GENOMIC DNA]</scope>
    <source>
        <strain evidence="16">ATCC 9345 / DSM 20595 / CCUG 17215 / LMG 16163 / NBRC 15585 / NCTC 8452 / 11018</strain>
    </source>
</reference>
<protein>
    <recommendedName>
        <fullName evidence="10 11">UDP-N-acetylmuramoyl-tripeptide--D-alanyl-D-alanine ligase</fullName>
        <ecNumber evidence="10 11">6.3.2.10</ecNumber>
    </recommendedName>
    <alternativeName>
        <fullName evidence="10">D-alanyl-D-alanine-adding enzyme</fullName>
    </alternativeName>
</protein>
<dbReference type="InterPro" id="IPR036565">
    <property type="entry name" value="Mur-like_cat_sf"/>
</dbReference>
<keyword evidence="16" id="KW-1185">Reference proteome</keyword>
<dbReference type="InterPro" id="IPR051046">
    <property type="entry name" value="MurCDEF_CellWall_CoF430Synth"/>
</dbReference>
<dbReference type="Gene3D" id="3.40.1390.10">
    <property type="entry name" value="MurE/MurF, N-terminal domain"/>
    <property type="match status" value="1"/>
</dbReference>
<evidence type="ECO:0000259" key="12">
    <source>
        <dbReference type="Pfam" id="PF01225"/>
    </source>
</evidence>
<name>D7BNA5_ARCHD</name>
<evidence type="ECO:0000256" key="8">
    <source>
        <dbReference type="ARBA" id="ARBA00023306"/>
    </source>
</evidence>
<dbReference type="InterPro" id="IPR035911">
    <property type="entry name" value="MurE/MurF_N"/>
</dbReference>
<evidence type="ECO:0000259" key="14">
    <source>
        <dbReference type="Pfam" id="PF08245"/>
    </source>
</evidence>
<dbReference type="Gene3D" id="3.90.190.20">
    <property type="entry name" value="Mur ligase, C-terminal domain"/>
    <property type="match status" value="1"/>
</dbReference>
<proteinExistence type="inferred from homology"/>
<comment type="function">
    <text evidence="10 11">Involved in cell wall formation. Catalyzes the final step in the synthesis of UDP-N-acetylmuramoyl-pentapeptide, the precursor of murein.</text>
</comment>
<keyword evidence="6 10" id="KW-0133">Cell shape</keyword>
<dbReference type="eggNOG" id="COG0770">
    <property type="taxonomic scope" value="Bacteria"/>
</dbReference>
<dbReference type="GO" id="GO:0051301">
    <property type="term" value="P:cell division"/>
    <property type="evidence" value="ECO:0007669"/>
    <property type="project" value="UniProtKB-KW"/>
</dbReference>
<evidence type="ECO:0000256" key="7">
    <source>
        <dbReference type="ARBA" id="ARBA00022984"/>
    </source>
</evidence>
<dbReference type="GO" id="GO:0008766">
    <property type="term" value="F:UDP-N-acetylmuramoylalanyl-D-glutamyl-2,6-diaminopimelate-D-alanyl-D-alanine ligase activity"/>
    <property type="evidence" value="ECO:0007669"/>
    <property type="project" value="RHEA"/>
</dbReference>
<dbReference type="SUPFAM" id="SSF53244">
    <property type="entry name" value="MurD-like peptide ligases, peptide-binding domain"/>
    <property type="match status" value="1"/>
</dbReference>
<dbReference type="OrthoDB" id="9800958at2"/>
<evidence type="ECO:0000256" key="5">
    <source>
        <dbReference type="ARBA" id="ARBA00022840"/>
    </source>
</evidence>
<dbReference type="SUPFAM" id="SSF53623">
    <property type="entry name" value="MurD-like peptide ligases, catalytic domain"/>
    <property type="match status" value="1"/>
</dbReference>
<feature type="domain" description="Mur ligase N-terminal catalytic" evidence="12">
    <location>
        <begin position="26"/>
        <end position="101"/>
    </location>
</feature>
<dbReference type="InterPro" id="IPR013221">
    <property type="entry name" value="Mur_ligase_cen"/>
</dbReference>
<dbReference type="InterPro" id="IPR000713">
    <property type="entry name" value="Mur_ligase_N"/>
</dbReference>
<keyword evidence="4 10" id="KW-0547">Nucleotide-binding</keyword>
<dbReference type="InterPro" id="IPR036615">
    <property type="entry name" value="Mur_ligase_C_dom_sf"/>
</dbReference>
<dbReference type="Pfam" id="PF02875">
    <property type="entry name" value="Mur_ligase_C"/>
    <property type="match status" value="1"/>
</dbReference>
<dbReference type="GO" id="GO:0008360">
    <property type="term" value="P:regulation of cell shape"/>
    <property type="evidence" value="ECO:0007669"/>
    <property type="project" value="UniProtKB-KW"/>
</dbReference>
<dbReference type="AlphaFoldDB" id="D7BNA5"/>
<comment type="subcellular location">
    <subcellularLocation>
        <location evidence="10 11">Cytoplasm</location>
    </subcellularLocation>
</comment>
<evidence type="ECO:0000256" key="11">
    <source>
        <dbReference type="RuleBase" id="RU004136"/>
    </source>
</evidence>
<dbReference type="HOGENOM" id="CLU_031507_0_0_11"/>
<dbReference type="InterPro" id="IPR005863">
    <property type="entry name" value="UDP-N-AcMur_synth"/>
</dbReference>
<dbReference type="HAMAP" id="MF_02019">
    <property type="entry name" value="MurF"/>
    <property type="match status" value="1"/>
</dbReference>
<dbReference type="SUPFAM" id="SSF63418">
    <property type="entry name" value="MurE/MurF N-terminal domain"/>
    <property type="match status" value="1"/>
</dbReference>
<dbReference type="GO" id="GO:0047480">
    <property type="term" value="F:UDP-N-acetylmuramoyl-tripeptide-D-alanyl-D-alanine ligase activity"/>
    <property type="evidence" value="ECO:0007669"/>
    <property type="project" value="UniProtKB-UniRule"/>
</dbReference>
<comment type="similarity">
    <text evidence="10">Belongs to the MurCDEF family. MurF subfamily.</text>
</comment>
<dbReference type="PANTHER" id="PTHR43024:SF1">
    <property type="entry name" value="UDP-N-ACETYLMURAMOYL-TRIPEPTIDE--D-ALANYL-D-ALANINE LIGASE"/>
    <property type="match status" value="1"/>
</dbReference>
<evidence type="ECO:0000256" key="9">
    <source>
        <dbReference type="ARBA" id="ARBA00023316"/>
    </source>
</evidence>
<dbReference type="GO" id="GO:0009252">
    <property type="term" value="P:peptidoglycan biosynthetic process"/>
    <property type="evidence" value="ECO:0007669"/>
    <property type="project" value="UniProtKB-UniRule"/>
</dbReference>
<feature type="binding site" evidence="10">
    <location>
        <begin position="121"/>
        <end position="127"/>
    </location>
    <ligand>
        <name>ATP</name>
        <dbReference type="ChEBI" id="CHEBI:30616"/>
    </ligand>
</feature>
<evidence type="ECO:0000256" key="4">
    <source>
        <dbReference type="ARBA" id="ARBA00022741"/>
    </source>
</evidence>
<dbReference type="UniPathway" id="UPA00219"/>
<dbReference type="STRING" id="644284.Arch_0670"/>
<evidence type="ECO:0000256" key="2">
    <source>
        <dbReference type="ARBA" id="ARBA00022598"/>
    </source>
</evidence>
<dbReference type="GO" id="GO:0071555">
    <property type="term" value="P:cell wall organization"/>
    <property type="evidence" value="ECO:0007669"/>
    <property type="project" value="UniProtKB-KW"/>
</dbReference>
<keyword evidence="7 10" id="KW-0573">Peptidoglycan synthesis</keyword>
<evidence type="ECO:0000259" key="13">
    <source>
        <dbReference type="Pfam" id="PF02875"/>
    </source>
</evidence>
<keyword evidence="5 10" id="KW-0067">ATP-binding</keyword>
<evidence type="ECO:0000256" key="3">
    <source>
        <dbReference type="ARBA" id="ARBA00022618"/>
    </source>
</evidence>
<keyword evidence="3 10" id="KW-0132">Cell division</keyword>
<evidence type="ECO:0000256" key="1">
    <source>
        <dbReference type="ARBA" id="ARBA00022490"/>
    </source>
</evidence>
<accession>D7BNA5</accession>
<dbReference type="InterPro" id="IPR004101">
    <property type="entry name" value="Mur_ligase_C"/>
</dbReference>
<dbReference type="Pfam" id="PF01225">
    <property type="entry name" value="Mur_ligase"/>
    <property type="match status" value="1"/>
</dbReference>
<keyword evidence="1 10" id="KW-0963">Cytoplasm</keyword>
<dbReference type="GO" id="GO:0005524">
    <property type="term" value="F:ATP binding"/>
    <property type="evidence" value="ECO:0007669"/>
    <property type="project" value="UniProtKB-UniRule"/>
</dbReference>
<feature type="domain" description="Mur ligase central" evidence="14">
    <location>
        <begin position="119"/>
        <end position="308"/>
    </location>
</feature>
<comment type="pathway">
    <text evidence="10 11">Cell wall biogenesis; peptidoglycan biosynthesis.</text>
</comment>
<sequence>MIGMTIEQVATCVDGTISTEPADSLVTSIATDNRTISGGELFVAIAGERVDGNRFAQAALDAGAVAVLTADPAAACATGAAPERVIAVDDPIVALGRLAHEQAHIVRKCGAENFQVIGVTGSVGKTTTKDLLAHLLGQRGPIIAPPGSFNNELGMPLTVLRADESTSTLVLEMGADHIGNLAYLTGIVAPDVSVVLAVARAHLGEFGGIENVARAKSELVEGTREGGVVVLNYDDERVRDMAKLAPGKVVYFSASGACRDGVWASDVTLNKTGQASFILHYGQSESRVELKLIGAHHVANALAAATVALVCGIELDDCARLLTEANAGSPHRMDVWERNGTTIIDDSYNANPDSMKAGLTALAHLGTHRRKIAVLGTMLELGEESEAEHAHIGELVAQLGIDTLIAVGPGLSPTILTARQGGVEVHETLNVAEATQLLTGLLAEGDVVLLKGSNGSGVWRLADALKENDR</sequence>
<evidence type="ECO:0000256" key="10">
    <source>
        <dbReference type="HAMAP-Rule" id="MF_02019"/>
    </source>
</evidence>
<dbReference type="Gene3D" id="3.40.1190.10">
    <property type="entry name" value="Mur-like, catalytic domain"/>
    <property type="match status" value="1"/>
</dbReference>
<comment type="catalytic activity">
    <reaction evidence="10 11">
        <text>D-alanyl-D-alanine + UDP-N-acetyl-alpha-D-muramoyl-L-alanyl-gamma-D-glutamyl-meso-2,6-diaminopimelate + ATP = UDP-N-acetyl-alpha-D-muramoyl-L-alanyl-gamma-D-glutamyl-meso-2,6-diaminopimeloyl-D-alanyl-D-alanine + ADP + phosphate + H(+)</text>
        <dbReference type="Rhea" id="RHEA:28374"/>
        <dbReference type="ChEBI" id="CHEBI:15378"/>
        <dbReference type="ChEBI" id="CHEBI:30616"/>
        <dbReference type="ChEBI" id="CHEBI:43474"/>
        <dbReference type="ChEBI" id="CHEBI:57822"/>
        <dbReference type="ChEBI" id="CHEBI:61386"/>
        <dbReference type="ChEBI" id="CHEBI:83905"/>
        <dbReference type="ChEBI" id="CHEBI:456216"/>
        <dbReference type="EC" id="6.3.2.10"/>
    </reaction>
</comment>
<dbReference type="KEGG" id="ahe:Arch_0670"/>
<dbReference type="Proteomes" id="UP000000376">
    <property type="component" value="Chromosome"/>
</dbReference>
<organism evidence="15 16">
    <name type="scientific">Arcanobacterium haemolyticum (strain ATCC 9345 / DSM 20595 / CCM 5947 / CCUG 17215 / LMG 16163 / NBRC 15585 / NCTC 8452 / 11018)</name>
    <dbReference type="NCBI Taxonomy" id="644284"/>
    <lineage>
        <taxon>Bacteria</taxon>
        <taxon>Bacillati</taxon>
        <taxon>Actinomycetota</taxon>
        <taxon>Actinomycetes</taxon>
        <taxon>Actinomycetales</taxon>
        <taxon>Actinomycetaceae</taxon>
        <taxon>Arcanobacterium</taxon>
    </lineage>
</organism>
<dbReference type="EC" id="6.3.2.10" evidence="10 11"/>
<dbReference type="EMBL" id="CP002045">
    <property type="protein sequence ID" value="ADH92404.1"/>
    <property type="molecule type" value="Genomic_DNA"/>
</dbReference>
<keyword evidence="2 10" id="KW-0436">Ligase</keyword>
<dbReference type="PANTHER" id="PTHR43024">
    <property type="entry name" value="UDP-N-ACETYLMURAMOYL-TRIPEPTIDE--D-ALANYL-D-ALANINE LIGASE"/>
    <property type="match status" value="1"/>
</dbReference>
<dbReference type="NCBIfam" id="TIGR01143">
    <property type="entry name" value="murF"/>
    <property type="match status" value="1"/>
</dbReference>
<gene>
    <name evidence="10" type="primary">murF</name>
    <name evidence="15" type="ordered locus">Arch_0670</name>
</gene>
<keyword evidence="9 10" id="KW-0961">Cell wall biogenesis/degradation</keyword>
<evidence type="ECO:0000313" key="15">
    <source>
        <dbReference type="EMBL" id="ADH92404.1"/>
    </source>
</evidence>
<feature type="domain" description="Mur ligase C-terminal" evidence="13">
    <location>
        <begin position="331"/>
        <end position="453"/>
    </location>
</feature>
<dbReference type="Pfam" id="PF08245">
    <property type="entry name" value="Mur_ligase_M"/>
    <property type="match status" value="1"/>
</dbReference>
<evidence type="ECO:0000256" key="6">
    <source>
        <dbReference type="ARBA" id="ARBA00022960"/>
    </source>
</evidence>
<dbReference type="GO" id="GO:0005737">
    <property type="term" value="C:cytoplasm"/>
    <property type="evidence" value="ECO:0007669"/>
    <property type="project" value="UniProtKB-SubCell"/>
</dbReference>
<evidence type="ECO:0000313" key="16">
    <source>
        <dbReference type="Proteomes" id="UP000000376"/>
    </source>
</evidence>